<dbReference type="EMBL" id="CP010951">
    <property type="protein sequence ID" value="AMO24315.1"/>
    <property type="molecule type" value="Genomic_DNA"/>
</dbReference>
<dbReference type="Proteomes" id="UP000070433">
    <property type="component" value="Chromosome"/>
</dbReference>
<feature type="region of interest" description="Disordered" evidence="1">
    <location>
        <begin position="15"/>
        <end position="69"/>
    </location>
</feature>
<reference evidence="2 3" key="1">
    <citation type="journal article" date="2014" name="Int. J. Syst. Evol. Microbiol.">
        <title>Ramlibacter solisilvae sp. nov., isolated from forest soil, and emended description of the genus Ramlibacter.</title>
        <authorList>
            <person name="Lee H.J."/>
            <person name="Lee S.H."/>
            <person name="Lee S.S."/>
            <person name="Lee J.S."/>
            <person name="Kim Y."/>
            <person name="Kim S.C."/>
            <person name="Jeon C.O."/>
        </authorList>
    </citation>
    <scope>NUCLEOTIDE SEQUENCE [LARGE SCALE GENOMIC DNA]</scope>
    <source>
        <strain evidence="2 3">5-10</strain>
    </source>
</reference>
<dbReference type="RefSeq" id="WP_061501943.1">
    <property type="nucleotide sequence ID" value="NZ_CP010951.1"/>
</dbReference>
<proteinExistence type="predicted"/>
<gene>
    <name evidence="2" type="ORF">UC35_17530</name>
</gene>
<organism evidence="2 3">
    <name type="scientific">Ramlibacter tataouinensis</name>
    <dbReference type="NCBI Taxonomy" id="94132"/>
    <lineage>
        <taxon>Bacteria</taxon>
        <taxon>Pseudomonadati</taxon>
        <taxon>Pseudomonadota</taxon>
        <taxon>Betaproteobacteria</taxon>
        <taxon>Burkholderiales</taxon>
        <taxon>Comamonadaceae</taxon>
        <taxon>Ramlibacter</taxon>
    </lineage>
</organism>
<keyword evidence="3" id="KW-1185">Reference proteome</keyword>
<accession>A0A127JWN6</accession>
<feature type="compositionally biased region" description="Basic and acidic residues" evidence="1">
    <location>
        <begin position="28"/>
        <end position="54"/>
    </location>
</feature>
<protein>
    <submittedName>
        <fullName evidence="2">Uncharacterized protein</fullName>
    </submittedName>
</protein>
<name>A0A127JWN6_9BURK</name>
<sequence length="69" mass="7768">MLFALLNIAQEYAMSATQRPQQSDDQDDKFMDGQEPHIPDEDGPHDVPDDKVIEKTLPSSPSPERTRST</sequence>
<evidence type="ECO:0000313" key="2">
    <source>
        <dbReference type="EMBL" id="AMO24315.1"/>
    </source>
</evidence>
<dbReference type="AlphaFoldDB" id="A0A127JWN6"/>
<evidence type="ECO:0000256" key="1">
    <source>
        <dbReference type="SAM" id="MobiDB-lite"/>
    </source>
</evidence>
<evidence type="ECO:0000313" key="3">
    <source>
        <dbReference type="Proteomes" id="UP000070433"/>
    </source>
</evidence>